<proteinExistence type="predicted"/>
<gene>
    <name evidence="1" type="ORF">LIPSTDRAFT_7273</name>
</gene>
<evidence type="ECO:0008006" key="3">
    <source>
        <dbReference type="Google" id="ProtNLM"/>
    </source>
</evidence>
<dbReference type="OrthoDB" id="685757at2759"/>
<evidence type="ECO:0000313" key="2">
    <source>
        <dbReference type="Proteomes" id="UP000094385"/>
    </source>
</evidence>
<sequence>MNSNYSSSSLILANSGSGIKIPIYNNKNFIIWESRVKAHLRAINAIKAIEKDIVLEDMTPDDIAADTIAKGVIIEHVNDLLMLTLNPFSRAYDMFEFSMLS</sequence>
<protein>
    <recommendedName>
        <fullName evidence="3">DUF4219 domain-containing protein</fullName>
    </recommendedName>
</protein>
<evidence type="ECO:0000313" key="1">
    <source>
        <dbReference type="EMBL" id="ODQ69045.1"/>
    </source>
</evidence>
<dbReference type="Proteomes" id="UP000094385">
    <property type="component" value="Unassembled WGS sequence"/>
</dbReference>
<dbReference type="EMBL" id="KV454306">
    <property type="protein sequence ID" value="ODQ69045.1"/>
    <property type="molecule type" value="Genomic_DNA"/>
</dbReference>
<dbReference type="AlphaFoldDB" id="A0A1E3PUE9"/>
<organism evidence="1 2">
    <name type="scientific">Lipomyces starkeyi NRRL Y-11557</name>
    <dbReference type="NCBI Taxonomy" id="675824"/>
    <lineage>
        <taxon>Eukaryota</taxon>
        <taxon>Fungi</taxon>
        <taxon>Dikarya</taxon>
        <taxon>Ascomycota</taxon>
        <taxon>Saccharomycotina</taxon>
        <taxon>Lipomycetes</taxon>
        <taxon>Lipomycetales</taxon>
        <taxon>Lipomycetaceae</taxon>
        <taxon>Lipomyces</taxon>
    </lineage>
</organism>
<reference evidence="1 2" key="1">
    <citation type="journal article" date="2016" name="Proc. Natl. Acad. Sci. U.S.A.">
        <title>Comparative genomics of biotechnologically important yeasts.</title>
        <authorList>
            <person name="Riley R."/>
            <person name="Haridas S."/>
            <person name="Wolfe K.H."/>
            <person name="Lopes M.R."/>
            <person name="Hittinger C.T."/>
            <person name="Goeker M."/>
            <person name="Salamov A.A."/>
            <person name="Wisecaver J.H."/>
            <person name="Long T.M."/>
            <person name="Calvey C.H."/>
            <person name="Aerts A.L."/>
            <person name="Barry K.W."/>
            <person name="Choi C."/>
            <person name="Clum A."/>
            <person name="Coughlan A.Y."/>
            <person name="Deshpande S."/>
            <person name="Douglass A.P."/>
            <person name="Hanson S.J."/>
            <person name="Klenk H.-P."/>
            <person name="LaButti K.M."/>
            <person name="Lapidus A."/>
            <person name="Lindquist E.A."/>
            <person name="Lipzen A.M."/>
            <person name="Meier-Kolthoff J.P."/>
            <person name="Ohm R.A."/>
            <person name="Otillar R.P."/>
            <person name="Pangilinan J.L."/>
            <person name="Peng Y."/>
            <person name="Rokas A."/>
            <person name="Rosa C.A."/>
            <person name="Scheuner C."/>
            <person name="Sibirny A.A."/>
            <person name="Slot J.C."/>
            <person name="Stielow J.B."/>
            <person name="Sun H."/>
            <person name="Kurtzman C.P."/>
            <person name="Blackwell M."/>
            <person name="Grigoriev I.V."/>
            <person name="Jeffries T.W."/>
        </authorList>
    </citation>
    <scope>NUCLEOTIDE SEQUENCE [LARGE SCALE GENOMIC DNA]</scope>
    <source>
        <strain evidence="1 2">NRRL Y-11557</strain>
    </source>
</reference>
<accession>A0A1E3PUE9</accession>
<name>A0A1E3PUE9_LIPST</name>
<keyword evidence="2" id="KW-1185">Reference proteome</keyword>